<dbReference type="AlphaFoldDB" id="A0A2S1KQI5"/>
<evidence type="ECO:0000313" key="2">
    <source>
        <dbReference type="Proteomes" id="UP000244870"/>
    </source>
</evidence>
<organism evidence="1 2">
    <name type="scientific">Weissella cibaria</name>
    <dbReference type="NCBI Taxonomy" id="137591"/>
    <lineage>
        <taxon>Bacteria</taxon>
        <taxon>Bacillati</taxon>
        <taxon>Bacillota</taxon>
        <taxon>Bacilli</taxon>
        <taxon>Lactobacillales</taxon>
        <taxon>Lactobacillaceae</taxon>
        <taxon>Weissella</taxon>
    </lineage>
</organism>
<gene>
    <name evidence="1" type="ORF">B6254_0872</name>
</gene>
<proteinExistence type="predicted"/>
<name>A0A2S1KQI5_9LACO</name>
<sequence>MLSNIDDIRSICPLSVTTYFNTKGGRLTHQVSPYLLIMIYLKPSEKTSRFL</sequence>
<protein>
    <submittedName>
        <fullName evidence="1">Uncharacterized protein</fullName>
    </submittedName>
</protein>
<accession>A0A2S1KQI5</accession>
<evidence type="ECO:0000313" key="1">
    <source>
        <dbReference type="EMBL" id="AWF95279.1"/>
    </source>
</evidence>
<dbReference type="EMBL" id="CP020928">
    <property type="protein sequence ID" value="AWF95279.1"/>
    <property type="molecule type" value="Genomic_DNA"/>
</dbReference>
<dbReference type="Proteomes" id="UP000244870">
    <property type="component" value="Chromosome"/>
</dbReference>
<reference evidence="1 2" key="1">
    <citation type="submission" date="2017-04" db="EMBL/GenBank/DDBJ databases">
        <title>Weissella cibaria strain m2 complete genome.</title>
        <authorList>
            <person name="Pan Q."/>
            <person name="Tan M."/>
            <person name="Yao F."/>
            <person name="Su S."/>
        </authorList>
    </citation>
    <scope>NUCLEOTIDE SEQUENCE [LARGE SCALE GENOMIC DNA]</scope>
    <source>
        <strain evidence="1 2">M2</strain>
    </source>
</reference>